<dbReference type="InterPro" id="IPR040452">
    <property type="entry name" value="SfsA_C"/>
</dbReference>
<protein>
    <recommendedName>
        <fullName evidence="1">Sugar fermentation stimulation protein homolog</fullName>
    </recommendedName>
</protein>
<feature type="domain" description="Sugar fermentation stimulation protein C-terminal" evidence="2">
    <location>
        <begin position="93"/>
        <end position="229"/>
    </location>
</feature>
<comment type="similarity">
    <text evidence="1">Belongs to the SfsA family.</text>
</comment>
<feature type="domain" description="SfsA N-terminal OB" evidence="3">
    <location>
        <begin position="20"/>
        <end position="84"/>
    </location>
</feature>
<evidence type="ECO:0000313" key="4">
    <source>
        <dbReference type="EMBL" id="KGP71182.1"/>
    </source>
</evidence>
<dbReference type="RefSeq" id="WP_036823608.1">
    <property type="nucleotide sequence ID" value="NZ_AVBF01000078.1"/>
</dbReference>
<reference evidence="4 5" key="1">
    <citation type="journal article" date="2015" name="Stand. Genomic Sci.">
        <title>High quality draft genome sequence of the moderately halophilic bacterium Pontibacillus yanchengensis Y32(T) and comparison among Pontibacillus genomes.</title>
        <authorList>
            <person name="Huang J."/>
            <person name="Qiao Z.X."/>
            <person name="Tang J.W."/>
            <person name="Wang G."/>
        </authorList>
    </citation>
    <scope>NUCLEOTIDE SEQUENCE [LARGE SCALE GENOMIC DNA]</scope>
    <source>
        <strain evidence="4 5">Y32</strain>
    </source>
</reference>
<dbReference type="eggNOG" id="COG1489">
    <property type="taxonomic scope" value="Bacteria"/>
</dbReference>
<dbReference type="InterPro" id="IPR041465">
    <property type="entry name" value="SfsA_N"/>
</dbReference>
<name>A0A0A2T5U9_9BACI</name>
<dbReference type="AlphaFoldDB" id="A0A0A2T5U9"/>
<dbReference type="NCBIfam" id="TIGR00230">
    <property type="entry name" value="sfsA"/>
    <property type="match status" value="1"/>
</dbReference>
<dbReference type="CDD" id="cd22359">
    <property type="entry name" value="SfsA-like_bacterial"/>
    <property type="match status" value="1"/>
</dbReference>
<accession>A0A0A2T5U9</accession>
<dbReference type="OrthoDB" id="9802365at2"/>
<dbReference type="EMBL" id="AVBF01000078">
    <property type="protein sequence ID" value="KGP71182.1"/>
    <property type="molecule type" value="Genomic_DNA"/>
</dbReference>
<dbReference type="Pfam" id="PF03749">
    <property type="entry name" value="SfsA"/>
    <property type="match status" value="1"/>
</dbReference>
<dbReference type="Gene3D" id="2.40.50.580">
    <property type="match status" value="1"/>
</dbReference>
<dbReference type="InterPro" id="IPR005224">
    <property type="entry name" value="SfsA"/>
</dbReference>
<dbReference type="GO" id="GO:0003677">
    <property type="term" value="F:DNA binding"/>
    <property type="evidence" value="ECO:0007669"/>
    <property type="project" value="InterPro"/>
</dbReference>
<comment type="caution">
    <text evidence="4">The sequence shown here is derived from an EMBL/GenBank/DDBJ whole genome shotgun (WGS) entry which is preliminary data.</text>
</comment>
<keyword evidence="5" id="KW-1185">Reference proteome</keyword>
<organism evidence="4 5">
    <name type="scientific">Pontibacillus yanchengensis Y32</name>
    <dbReference type="NCBI Taxonomy" id="1385514"/>
    <lineage>
        <taxon>Bacteria</taxon>
        <taxon>Bacillati</taxon>
        <taxon>Bacillota</taxon>
        <taxon>Bacilli</taxon>
        <taxon>Bacillales</taxon>
        <taxon>Bacillaceae</taxon>
        <taxon>Pontibacillus</taxon>
    </lineage>
</organism>
<dbReference type="STRING" id="1385514.N782_20785"/>
<dbReference type="HAMAP" id="MF_00095">
    <property type="entry name" value="SfsA"/>
    <property type="match status" value="1"/>
</dbReference>
<evidence type="ECO:0000256" key="1">
    <source>
        <dbReference type="HAMAP-Rule" id="MF_00095"/>
    </source>
</evidence>
<dbReference type="Gene3D" id="3.40.1350.60">
    <property type="match status" value="1"/>
</dbReference>
<evidence type="ECO:0000313" key="5">
    <source>
        <dbReference type="Proteomes" id="UP000030147"/>
    </source>
</evidence>
<gene>
    <name evidence="1" type="primary">sfsA</name>
    <name evidence="4" type="ORF">N782_20785</name>
</gene>
<evidence type="ECO:0000259" key="3">
    <source>
        <dbReference type="Pfam" id="PF17746"/>
    </source>
</evidence>
<dbReference type="PANTHER" id="PTHR30545:SF2">
    <property type="entry name" value="SUGAR FERMENTATION STIMULATION PROTEIN A"/>
    <property type="match status" value="1"/>
</dbReference>
<dbReference type="PANTHER" id="PTHR30545">
    <property type="entry name" value="SUGAR FERMENTATION STIMULATION PROTEIN A"/>
    <property type="match status" value="1"/>
</dbReference>
<sequence>MRKPTCFIPFPQPLYPARFVKRSNRFILYCTLNHTGETVRVHMGDPGRLKELLHSGTIIYLSFHDSHSRKTNWSAVLVEDPHTHELVSLQTTLPNKLIDRSLKANELEEFENWSYIQREFTKGSSRFDFLLGQSNEKLAVEVKSVTLQYDGVGYFPDAVTDRGRKHVHELAQIAKEDGWHASILFVCQRRDISKVKVADWIDPAFAKALGRAYENGVKIQARSCEITLEGMYLSHPIPVEVEK</sequence>
<proteinExistence type="inferred from homology"/>
<dbReference type="Proteomes" id="UP000030147">
    <property type="component" value="Unassembled WGS sequence"/>
</dbReference>
<evidence type="ECO:0000259" key="2">
    <source>
        <dbReference type="Pfam" id="PF03749"/>
    </source>
</evidence>
<dbReference type="Pfam" id="PF17746">
    <property type="entry name" value="SfsA_N"/>
    <property type="match status" value="1"/>
</dbReference>